<name>A0ABV8QHC8_9GAMM</name>
<dbReference type="InterPro" id="IPR003439">
    <property type="entry name" value="ABC_transporter-like_ATP-bd"/>
</dbReference>
<evidence type="ECO:0000256" key="3">
    <source>
        <dbReference type="ARBA" id="ARBA00022475"/>
    </source>
</evidence>
<keyword evidence="3" id="KW-1003">Cell membrane</keyword>
<evidence type="ECO:0000256" key="8">
    <source>
        <dbReference type="ARBA" id="ARBA00023136"/>
    </source>
</evidence>
<dbReference type="Proteomes" id="UP001595798">
    <property type="component" value="Unassembled WGS sequence"/>
</dbReference>
<evidence type="ECO:0000256" key="1">
    <source>
        <dbReference type="ARBA" id="ARBA00004417"/>
    </source>
</evidence>
<organism evidence="10 11">
    <name type="scientific">Marinobacter lacisalsi</name>
    <dbReference type="NCBI Taxonomy" id="475979"/>
    <lineage>
        <taxon>Bacteria</taxon>
        <taxon>Pseudomonadati</taxon>
        <taxon>Pseudomonadota</taxon>
        <taxon>Gammaproteobacteria</taxon>
        <taxon>Pseudomonadales</taxon>
        <taxon>Marinobacteraceae</taxon>
        <taxon>Marinobacter</taxon>
    </lineage>
</organism>
<keyword evidence="7" id="KW-1278">Translocase</keyword>
<keyword evidence="8" id="KW-0472">Membrane</keyword>
<dbReference type="Pfam" id="PF00005">
    <property type="entry name" value="ABC_tran"/>
    <property type="match status" value="1"/>
</dbReference>
<dbReference type="SMART" id="SM00382">
    <property type="entry name" value="AAA"/>
    <property type="match status" value="1"/>
</dbReference>
<keyword evidence="11" id="KW-1185">Reference proteome</keyword>
<dbReference type="SUPFAM" id="SSF52540">
    <property type="entry name" value="P-loop containing nucleoside triphosphate hydrolases"/>
    <property type="match status" value="1"/>
</dbReference>
<feature type="domain" description="ABC transporter" evidence="9">
    <location>
        <begin position="5"/>
        <end position="221"/>
    </location>
</feature>
<dbReference type="PROSITE" id="PS50893">
    <property type="entry name" value="ABC_TRANSPORTER_2"/>
    <property type="match status" value="1"/>
</dbReference>
<gene>
    <name evidence="10" type="ORF">ACFOZ5_08465</name>
</gene>
<evidence type="ECO:0000256" key="5">
    <source>
        <dbReference type="ARBA" id="ARBA00022741"/>
    </source>
</evidence>
<keyword evidence="6 10" id="KW-0067">ATP-binding</keyword>
<evidence type="ECO:0000256" key="4">
    <source>
        <dbReference type="ARBA" id="ARBA00022519"/>
    </source>
</evidence>
<evidence type="ECO:0000256" key="6">
    <source>
        <dbReference type="ARBA" id="ARBA00022840"/>
    </source>
</evidence>
<sequence>MKDPLVLDGLSGFFGGQRVLGPLSLTIAPGEKIALVGKSGAGKSTLIRLIHDRVRDMAALVPQELGLVNALPVFHNVFMARLDQHSAFYNLVTLLRPFRADREAVAGILEELDMADKLWSPSARLSGGQRQRTAIARALFREAELLLADEPVSALDGPLAHAVMGLLRDRFPTFVVALHDVELALAYSTRVVGIQNGRIALDAPQQHTDRGGYPPPVRLTVIL</sequence>
<evidence type="ECO:0000313" key="11">
    <source>
        <dbReference type="Proteomes" id="UP001595798"/>
    </source>
</evidence>
<comment type="caution">
    <text evidence="10">The sequence shown here is derived from an EMBL/GenBank/DDBJ whole genome shotgun (WGS) entry which is preliminary data.</text>
</comment>
<dbReference type="PANTHER" id="PTHR43166:SF6">
    <property type="entry name" value="PHOSPHONATES IMPORT ATP-BINDING PROTEIN PHNC"/>
    <property type="match status" value="1"/>
</dbReference>
<evidence type="ECO:0000313" key="10">
    <source>
        <dbReference type="EMBL" id="MFC4259058.1"/>
    </source>
</evidence>
<evidence type="ECO:0000256" key="7">
    <source>
        <dbReference type="ARBA" id="ARBA00022967"/>
    </source>
</evidence>
<keyword evidence="4" id="KW-0997">Cell inner membrane</keyword>
<dbReference type="InterPro" id="IPR003593">
    <property type="entry name" value="AAA+_ATPase"/>
</dbReference>
<dbReference type="InterPro" id="IPR027417">
    <property type="entry name" value="P-loop_NTPase"/>
</dbReference>
<evidence type="ECO:0000259" key="9">
    <source>
        <dbReference type="PROSITE" id="PS50893"/>
    </source>
</evidence>
<dbReference type="Gene3D" id="3.40.50.300">
    <property type="entry name" value="P-loop containing nucleotide triphosphate hydrolases"/>
    <property type="match status" value="1"/>
</dbReference>
<dbReference type="RefSeq" id="WP_379886601.1">
    <property type="nucleotide sequence ID" value="NZ_JBHSDI010000011.1"/>
</dbReference>
<dbReference type="EMBL" id="JBHSDI010000011">
    <property type="protein sequence ID" value="MFC4259058.1"/>
    <property type="molecule type" value="Genomic_DNA"/>
</dbReference>
<accession>A0ABV8QHC8</accession>
<keyword evidence="5" id="KW-0547">Nucleotide-binding</keyword>
<dbReference type="PANTHER" id="PTHR43166">
    <property type="entry name" value="AMINO ACID IMPORT ATP-BINDING PROTEIN"/>
    <property type="match status" value="1"/>
</dbReference>
<dbReference type="InterPro" id="IPR050086">
    <property type="entry name" value="MetN_ABC_transporter-like"/>
</dbReference>
<protein>
    <submittedName>
        <fullName evidence="10">ATP-binding cassette domain-containing protein</fullName>
    </submittedName>
</protein>
<evidence type="ECO:0000256" key="2">
    <source>
        <dbReference type="ARBA" id="ARBA00022448"/>
    </source>
</evidence>
<comment type="subcellular location">
    <subcellularLocation>
        <location evidence="1">Cell inner membrane</location>
        <topology evidence="1">Peripheral membrane protein</topology>
    </subcellularLocation>
</comment>
<dbReference type="GO" id="GO:0005524">
    <property type="term" value="F:ATP binding"/>
    <property type="evidence" value="ECO:0007669"/>
    <property type="project" value="UniProtKB-KW"/>
</dbReference>
<keyword evidence="2" id="KW-0813">Transport</keyword>
<reference evidence="11" key="1">
    <citation type="journal article" date="2019" name="Int. J. Syst. Evol. Microbiol.">
        <title>The Global Catalogue of Microorganisms (GCM) 10K type strain sequencing project: providing services to taxonomists for standard genome sequencing and annotation.</title>
        <authorList>
            <consortium name="The Broad Institute Genomics Platform"/>
            <consortium name="The Broad Institute Genome Sequencing Center for Infectious Disease"/>
            <person name="Wu L."/>
            <person name="Ma J."/>
        </authorList>
    </citation>
    <scope>NUCLEOTIDE SEQUENCE [LARGE SCALE GENOMIC DNA]</scope>
    <source>
        <strain evidence="11">CECT 7297</strain>
    </source>
</reference>
<proteinExistence type="predicted"/>